<dbReference type="Gene3D" id="3.30.1180.10">
    <property type="match status" value="1"/>
</dbReference>
<comment type="function">
    <text evidence="1">May bind long-chain fatty acids, such as palmitate, and may play a role in lipid transport or fatty acid metabolism.</text>
</comment>
<dbReference type="PROSITE" id="PS51482">
    <property type="entry name" value="DEGV"/>
    <property type="match status" value="1"/>
</dbReference>
<evidence type="ECO:0000313" key="3">
    <source>
        <dbReference type="EMBL" id="KEK23074.1"/>
    </source>
</evidence>
<reference evidence="3 4" key="1">
    <citation type="submission" date="2014-06" db="EMBL/GenBank/DDBJ databases">
        <title>Draft genome sequence of Bacillus gaemokensis JCM 15801 (MCCC 1A00707).</title>
        <authorList>
            <person name="Lai Q."/>
            <person name="Liu Y."/>
            <person name="Shao Z."/>
        </authorList>
    </citation>
    <scope>NUCLEOTIDE SEQUENCE [LARGE SCALE GENOMIC DNA]</scope>
    <source>
        <strain evidence="3 4">JCM 15801</strain>
    </source>
</reference>
<evidence type="ECO:0000256" key="2">
    <source>
        <dbReference type="ARBA" id="ARBA00023121"/>
    </source>
</evidence>
<dbReference type="OrthoDB" id="9780660at2"/>
<dbReference type="Proteomes" id="UP000027778">
    <property type="component" value="Unassembled WGS sequence"/>
</dbReference>
<dbReference type="AlphaFoldDB" id="A0A073K721"/>
<evidence type="ECO:0008006" key="5">
    <source>
        <dbReference type="Google" id="ProtNLM"/>
    </source>
</evidence>
<proteinExistence type="predicted"/>
<dbReference type="RefSeq" id="WP_033676094.1">
    <property type="nucleotide sequence ID" value="NZ_JOTM01000020.1"/>
</dbReference>
<comment type="caution">
    <text evidence="3">The sequence shown here is derived from an EMBL/GenBank/DDBJ whole genome shotgun (WGS) entry which is preliminary data.</text>
</comment>
<evidence type="ECO:0000313" key="4">
    <source>
        <dbReference type="Proteomes" id="UP000027778"/>
    </source>
</evidence>
<gene>
    <name evidence="3" type="ORF">BAGA_13770</name>
</gene>
<dbReference type="PANTHER" id="PTHR33434">
    <property type="entry name" value="DEGV DOMAIN-CONTAINING PROTEIN DR_1986-RELATED"/>
    <property type="match status" value="1"/>
</dbReference>
<accession>A0A073K721</accession>
<dbReference type="SUPFAM" id="SSF82549">
    <property type="entry name" value="DAK1/DegV-like"/>
    <property type="match status" value="1"/>
</dbReference>
<keyword evidence="2" id="KW-0446">Lipid-binding</keyword>
<dbReference type="EMBL" id="JOTM01000020">
    <property type="protein sequence ID" value="KEK23074.1"/>
    <property type="molecule type" value="Genomic_DNA"/>
</dbReference>
<dbReference type="Gene3D" id="3.40.50.10170">
    <property type="match status" value="1"/>
</dbReference>
<dbReference type="InterPro" id="IPR003797">
    <property type="entry name" value="DegV"/>
</dbReference>
<name>A0A073K721_9BACI</name>
<protein>
    <recommendedName>
        <fullName evidence="5">DegV domain-containing protein YitS</fullName>
    </recommendedName>
</protein>
<organism evidence="3 4">
    <name type="scientific">Bacillus gaemokensis</name>
    <dbReference type="NCBI Taxonomy" id="574375"/>
    <lineage>
        <taxon>Bacteria</taxon>
        <taxon>Bacillati</taxon>
        <taxon>Bacillota</taxon>
        <taxon>Bacilli</taxon>
        <taxon>Bacillales</taxon>
        <taxon>Bacillaceae</taxon>
        <taxon>Bacillus</taxon>
        <taxon>Bacillus cereus group</taxon>
    </lineage>
</organism>
<dbReference type="eggNOG" id="COG1307">
    <property type="taxonomic scope" value="Bacteria"/>
</dbReference>
<keyword evidence="4" id="KW-1185">Reference proteome</keyword>
<evidence type="ECO:0000256" key="1">
    <source>
        <dbReference type="ARBA" id="ARBA00003238"/>
    </source>
</evidence>
<dbReference type="InterPro" id="IPR050270">
    <property type="entry name" value="DegV_domain_contain"/>
</dbReference>
<dbReference type="InterPro" id="IPR043168">
    <property type="entry name" value="DegV_C"/>
</dbReference>
<sequence length="286" mass="31495">MSVKIITDSAADLPKELLQAYNIDLIPLRVYDEAETEYLDGVTLESVQLLQKMREGEVYKTSLPSLETFQETFVTYAKQGTPCIYLAFSSELSGTYQSSVVIKEEVKETYTDFDLEIIDTKCASLGQGLVVLEAAKMAKEGASKEEILNRIAFLTKHMEHIFTVADLQYLVRGGRLSKVAGFIGGLLNIKPILNVDEGKLVPLEKVRGRKKVLSRIVDIMEERGKELKGQTIGITHGDDLETANALKALITEKFGCEVFIVNTIGAAIGAHTGPGALTLFFLNEVE</sequence>
<dbReference type="Pfam" id="PF02645">
    <property type="entry name" value="DegV"/>
    <property type="match status" value="1"/>
</dbReference>
<dbReference type="STRING" id="574375.AZF08_23515"/>
<dbReference type="GO" id="GO:0008289">
    <property type="term" value="F:lipid binding"/>
    <property type="evidence" value="ECO:0007669"/>
    <property type="project" value="UniProtKB-KW"/>
</dbReference>
<dbReference type="PANTHER" id="PTHR33434:SF3">
    <property type="entry name" value="DEGV DOMAIN-CONTAINING PROTEIN YITS"/>
    <property type="match status" value="1"/>
</dbReference>
<dbReference type="NCBIfam" id="TIGR00762">
    <property type="entry name" value="DegV"/>
    <property type="match status" value="1"/>
</dbReference>